<accession>A0A964WUW9</accession>
<evidence type="ECO:0000256" key="1">
    <source>
        <dbReference type="SAM" id="MobiDB-lite"/>
    </source>
</evidence>
<dbReference type="GO" id="GO:0015098">
    <property type="term" value="F:molybdate ion transmembrane transporter activity"/>
    <property type="evidence" value="ECO:0007669"/>
    <property type="project" value="InterPro"/>
</dbReference>
<organism evidence="3 4">
    <name type="scientific">Propylenella binzhouense</name>
    <dbReference type="NCBI Taxonomy" id="2555902"/>
    <lineage>
        <taxon>Bacteria</taxon>
        <taxon>Pseudomonadati</taxon>
        <taxon>Pseudomonadota</taxon>
        <taxon>Alphaproteobacteria</taxon>
        <taxon>Hyphomicrobiales</taxon>
        <taxon>Propylenellaceae</taxon>
        <taxon>Propylenella</taxon>
    </lineage>
</organism>
<feature type="transmembrane region" description="Helical" evidence="2">
    <location>
        <begin position="282"/>
        <end position="302"/>
    </location>
</feature>
<evidence type="ECO:0000313" key="3">
    <source>
        <dbReference type="EMBL" id="MYZ49521.1"/>
    </source>
</evidence>
<dbReference type="PANTHER" id="PTHR31970:SF9">
    <property type="entry name" value="MOLYBDATE TRANSPORTER 2"/>
    <property type="match status" value="1"/>
</dbReference>
<feature type="transmembrane region" description="Helical" evidence="2">
    <location>
        <begin position="383"/>
        <end position="403"/>
    </location>
</feature>
<dbReference type="InterPro" id="IPR031563">
    <property type="entry name" value="MOT1/MOT2"/>
</dbReference>
<evidence type="ECO:0000313" key="4">
    <source>
        <dbReference type="Proteomes" id="UP000773614"/>
    </source>
</evidence>
<keyword evidence="2" id="KW-0472">Membrane</keyword>
<feature type="transmembrane region" description="Helical" evidence="2">
    <location>
        <begin position="322"/>
        <end position="340"/>
    </location>
</feature>
<dbReference type="EMBL" id="SPKJ01000078">
    <property type="protein sequence ID" value="MYZ49521.1"/>
    <property type="molecule type" value="Genomic_DNA"/>
</dbReference>
<protein>
    <submittedName>
        <fullName evidence="3">Benzoate transporter</fullName>
    </submittedName>
</protein>
<feature type="transmembrane region" description="Helical" evidence="2">
    <location>
        <begin position="87"/>
        <end position="108"/>
    </location>
</feature>
<feature type="transmembrane region" description="Helical" evidence="2">
    <location>
        <begin position="161"/>
        <end position="178"/>
    </location>
</feature>
<keyword evidence="2" id="KW-0812">Transmembrane</keyword>
<dbReference type="PANTHER" id="PTHR31970">
    <property type="match status" value="1"/>
</dbReference>
<evidence type="ECO:0000256" key="2">
    <source>
        <dbReference type="SAM" id="Phobius"/>
    </source>
</evidence>
<feature type="region of interest" description="Disordered" evidence="1">
    <location>
        <begin position="419"/>
        <end position="441"/>
    </location>
</feature>
<keyword evidence="2" id="KW-1133">Transmembrane helix</keyword>
<proteinExistence type="predicted"/>
<comment type="caution">
    <text evidence="3">The sequence shown here is derived from an EMBL/GenBank/DDBJ whole genome shotgun (WGS) entry which is preliminary data.</text>
</comment>
<feature type="transmembrane region" description="Helical" evidence="2">
    <location>
        <begin position="345"/>
        <end position="363"/>
    </location>
</feature>
<keyword evidence="4" id="KW-1185">Reference proteome</keyword>
<name>A0A964WUW9_9HYPH</name>
<feature type="transmembrane region" description="Helical" evidence="2">
    <location>
        <begin position="128"/>
        <end position="149"/>
    </location>
</feature>
<dbReference type="Pfam" id="PF16983">
    <property type="entry name" value="MFS_MOT1"/>
    <property type="match status" value="2"/>
</dbReference>
<sequence>MKPADGCARRGIVRCRSGDGAAAEAELRNVNLEESSGGSGAAGAERAPPRPRARVLSDLGGAFGDLGTFVPHVVGAIAVAGLAPAGVFLGFGLFLVASGLFYGIPMAVQPMKAVSALLLTGELDAGEMAATGLALGIVLLLLGATGTIGRIARLIPQSVTTGLQLGLGLSMVLLGAGFMADEPWIGAAALALLLGLPRLGLPAAPITVAAALALAALGGGTALPSLSAEPTLPRLLLPDWSDLAVAVERGLVSQLPLTLTNAIIVTAALARDLFPEARSASVRNLALSTGIANLVLAPFGAMPMCHGAGGLQAQYRFGARTGLAPILFGALLILVGCLFAESAVALFRAIPLAAVGALLAIAGADLALSRRLLDARPACRPSIALAAAGLLVFNPAVGLAAGWGAEIVRVLLRPALPPSTPRPAHRAHARRGDPAGPAERN</sequence>
<reference evidence="3" key="1">
    <citation type="submission" date="2019-03" db="EMBL/GenBank/DDBJ databases">
        <title>Afifella sp. nov., isolated from activated sludge.</title>
        <authorList>
            <person name="Li Q."/>
            <person name="Liu Y."/>
        </authorList>
    </citation>
    <scope>NUCLEOTIDE SEQUENCE</scope>
    <source>
        <strain evidence="3">L72</strain>
    </source>
</reference>
<gene>
    <name evidence="3" type="ORF">E4O86_17565</name>
</gene>
<dbReference type="OrthoDB" id="7361398at2"/>
<dbReference type="Proteomes" id="UP000773614">
    <property type="component" value="Unassembled WGS sequence"/>
</dbReference>
<dbReference type="AlphaFoldDB" id="A0A964WUW9"/>